<feature type="chain" id="PRO_5039414164" evidence="1">
    <location>
        <begin position="22"/>
        <end position="476"/>
    </location>
</feature>
<keyword evidence="1" id="KW-0732">Signal</keyword>
<evidence type="ECO:0000313" key="3">
    <source>
        <dbReference type="Proteomes" id="UP000694308"/>
    </source>
</evidence>
<sequence length="476" mass="52224">MRTRKLLTAALALFISLSPFGILQFDKVKASENQIQDVLRIGGADRFETSVEVAKHGWTNSKDIVIAEAEGDNDFADAITGTSLAYYLDCPILLTKINSTPDIVKDEISKLGVKNIYILGGTGVISKSQEDAFKAKGYNTVRIAGMDRFDTACKAADILNSNSKVTKIYIASGYTFQYPLIAAPYAASERAVILFTDGKNLDSTTKNEIVKLGVKDVSIVGSSGIIAYSVSEQLSDLGIKPFRVNGNTPQSIASNFVNISGINNKGISVVSDKMFPDALSASILTAKNGYNMLLVGDEFNYTINNNVKHAFIFGGTGAVSDSIENYIKNLGNTKDISDNQIYQLLENSRLAEEDIILSVECKSSKDEKIPMPKQYDSYEKIKDFLSNYYTDDCVTTIMKDFSQLTTVDGKLVSPPGGNLGVSFSEGVWTLNSRENIDNNTIQVSYTRHDLDKVMDNISVTLSWTDNTWKISSLKYY</sequence>
<dbReference type="InterPro" id="IPR051922">
    <property type="entry name" value="Bact_Sporulation_Assoc"/>
</dbReference>
<dbReference type="Pfam" id="PF16800">
    <property type="entry name" value="Endopep_inhib"/>
    <property type="match status" value="1"/>
</dbReference>
<feature type="signal peptide" evidence="1">
    <location>
        <begin position="1"/>
        <end position="21"/>
    </location>
</feature>
<proteinExistence type="predicted"/>
<accession>A0A949WPK8</accession>
<reference evidence="2" key="1">
    <citation type="submission" date="2020-12" db="EMBL/GenBank/DDBJ databases">
        <title>Clostridium thailandense sp. nov., a novel acetogenic bacterium isolated from peat land soil in Thailand.</title>
        <authorList>
            <person name="Chaikitkaew S."/>
            <person name="Birkeland N.K."/>
        </authorList>
    </citation>
    <scope>NUCLEOTIDE SEQUENCE</scope>
    <source>
        <strain evidence="2">PL3</strain>
    </source>
</reference>
<dbReference type="InterPro" id="IPR007253">
    <property type="entry name" value="Cell_wall-bd_2"/>
</dbReference>
<organism evidence="2 3">
    <name type="scientific">Clostridium thailandense</name>
    <dbReference type="NCBI Taxonomy" id="2794346"/>
    <lineage>
        <taxon>Bacteria</taxon>
        <taxon>Bacillati</taxon>
        <taxon>Bacillota</taxon>
        <taxon>Clostridia</taxon>
        <taxon>Eubacteriales</taxon>
        <taxon>Clostridiaceae</taxon>
        <taxon>Clostridium</taxon>
    </lineage>
</organism>
<name>A0A949WPK8_9CLOT</name>
<evidence type="ECO:0000256" key="1">
    <source>
        <dbReference type="SAM" id="SignalP"/>
    </source>
</evidence>
<dbReference type="EMBL" id="JAEEGC010000004">
    <property type="protein sequence ID" value="MBV7271431.1"/>
    <property type="molecule type" value="Genomic_DNA"/>
</dbReference>
<comment type="caution">
    <text evidence="2">The sequence shown here is derived from an EMBL/GenBank/DDBJ whole genome shotgun (WGS) entry which is preliminary data.</text>
</comment>
<gene>
    <name evidence="2" type="ORF">I6U48_00660</name>
</gene>
<dbReference type="RefSeq" id="WP_218318469.1">
    <property type="nucleotide sequence ID" value="NZ_JAEEGC010000004.1"/>
</dbReference>
<protein>
    <submittedName>
        <fullName evidence="2">Cell wall-binding repeat-containing protein</fullName>
    </submittedName>
</protein>
<dbReference type="AlphaFoldDB" id="A0A949WPK8"/>
<dbReference type="InterPro" id="IPR031841">
    <property type="entry name" value="Endopep_inhib"/>
</dbReference>
<dbReference type="Pfam" id="PF04122">
    <property type="entry name" value="CW_binding_2"/>
    <property type="match status" value="3"/>
</dbReference>
<keyword evidence="3" id="KW-1185">Reference proteome</keyword>
<dbReference type="Proteomes" id="UP000694308">
    <property type="component" value="Unassembled WGS sequence"/>
</dbReference>
<dbReference type="PANTHER" id="PTHR30032:SF8">
    <property type="entry name" value="GERMINATION-SPECIFIC N-ACETYLMURAMOYL-L-ALANINE AMIDASE"/>
    <property type="match status" value="1"/>
</dbReference>
<evidence type="ECO:0000313" key="2">
    <source>
        <dbReference type="EMBL" id="MBV7271431.1"/>
    </source>
</evidence>
<dbReference type="PANTHER" id="PTHR30032">
    <property type="entry name" value="N-ACETYLMURAMOYL-L-ALANINE AMIDASE-RELATED"/>
    <property type="match status" value="1"/>
</dbReference>